<dbReference type="AlphaFoldDB" id="A0A075A2V6"/>
<dbReference type="KEGG" id="ovi:T265_00231"/>
<dbReference type="CTD" id="20314419"/>
<feature type="region of interest" description="Disordered" evidence="1">
    <location>
        <begin position="45"/>
        <end position="77"/>
    </location>
</feature>
<gene>
    <name evidence="2" type="ORF">T265_00231</name>
</gene>
<name>A0A075A2V6_OPIVI</name>
<evidence type="ECO:0000256" key="1">
    <source>
        <dbReference type="SAM" id="MobiDB-lite"/>
    </source>
</evidence>
<reference evidence="2 3" key="1">
    <citation type="submission" date="2013-11" db="EMBL/GenBank/DDBJ databases">
        <title>Opisthorchis viverrini - life in the bile duct.</title>
        <authorList>
            <person name="Young N.D."/>
            <person name="Nagarajan N."/>
            <person name="Lin S.J."/>
            <person name="Korhonen P.K."/>
            <person name="Jex A.R."/>
            <person name="Hall R.S."/>
            <person name="Safavi-Hemami H."/>
            <person name="Kaewkong W."/>
            <person name="Bertrand D."/>
            <person name="Gao S."/>
            <person name="Seet Q."/>
            <person name="Wongkham S."/>
            <person name="Teh B.T."/>
            <person name="Wongkham C."/>
            <person name="Intapan P.M."/>
            <person name="Maleewong W."/>
            <person name="Yang X."/>
            <person name="Hu M."/>
            <person name="Wang Z."/>
            <person name="Hofmann A."/>
            <person name="Sternberg P.W."/>
            <person name="Tan P."/>
            <person name="Wang J."/>
            <person name="Gasser R.B."/>
        </authorList>
    </citation>
    <scope>NUCLEOTIDE SEQUENCE [LARGE SCALE GENOMIC DNA]</scope>
</reference>
<dbReference type="EMBL" id="KL596620">
    <property type="protein sequence ID" value="KER34048.1"/>
    <property type="molecule type" value="Genomic_DNA"/>
</dbReference>
<evidence type="ECO:0000313" key="3">
    <source>
        <dbReference type="Proteomes" id="UP000054324"/>
    </source>
</evidence>
<evidence type="ECO:0000313" key="2">
    <source>
        <dbReference type="EMBL" id="KER34048.1"/>
    </source>
</evidence>
<protein>
    <submittedName>
        <fullName evidence="2">Uncharacterized protein</fullName>
    </submittedName>
</protein>
<dbReference type="Proteomes" id="UP000054324">
    <property type="component" value="Unassembled WGS sequence"/>
</dbReference>
<sequence>MTIDVFGASPESGGNTGSAILKSIIFYFILDGQITDLKEAEEQRFQVSGQTRQVEQRPSDRQQVNTPELPMFRRTDN</sequence>
<keyword evidence="3" id="KW-1185">Reference proteome</keyword>
<dbReference type="GeneID" id="20314419"/>
<accession>A0A075A2V6</accession>
<organism evidence="2 3">
    <name type="scientific">Opisthorchis viverrini</name>
    <name type="common">Southeast Asian liver fluke</name>
    <dbReference type="NCBI Taxonomy" id="6198"/>
    <lineage>
        <taxon>Eukaryota</taxon>
        <taxon>Metazoa</taxon>
        <taxon>Spiralia</taxon>
        <taxon>Lophotrochozoa</taxon>
        <taxon>Platyhelminthes</taxon>
        <taxon>Trematoda</taxon>
        <taxon>Digenea</taxon>
        <taxon>Opisthorchiida</taxon>
        <taxon>Opisthorchiata</taxon>
        <taxon>Opisthorchiidae</taxon>
        <taxon>Opisthorchis</taxon>
    </lineage>
</organism>
<proteinExistence type="predicted"/>
<dbReference type="RefSeq" id="XP_009162203.1">
    <property type="nucleotide sequence ID" value="XM_009163939.1"/>
</dbReference>